<dbReference type="GO" id="GO:0020037">
    <property type="term" value="F:heme binding"/>
    <property type="evidence" value="ECO:0007669"/>
    <property type="project" value="InterPro"/>
</dbReference>
<dbReference type="InterPro" id="IPR047146">
    <property type="entry name" value="Cyt_P450_E_CYP52_fungi"/>
</dbReference>
<evidence type="ECO:0000256" key="3">
    <source>
        <dbReference type="ARBA" id="ARBA00022723"/>
    </source>
</evidence>
<dbReference type="SUPFAM" id="SSF53474">
    <property type="entry name" value="alpha/beta-Hydrolases"/>
    <property type="match status" value="1"/>
</dbReference>
<feature type="compositionally biased region" description="Polar residues" evidence="8">
    <location>
        <begin position="1"/>
        <end position="16"/>
    </location>
</feature>
<keyword evidence="4 7" id="KW-0560">Oxidoreductase</keyword>
<dbReference type="Gene3D" id="1.10.630.10">
    <property type="entry name" value="Cytochrome P450"/>
    <property type="match status" value="1"/>
</dbReference>
<evidence type="ECO:0000256" key="1">
    <source>
        <dbReference type="ARBA" id="ARBA00001971"/>
    </source>
</evidence>
<dbReference type="GO" id="GO:0016705">
    <property type="term" value="F:oxidoreductase activity, acting on paired donors, with incorporation or reduction of molecular oxygen"/>
    <property type="evidence" value="ECO:0007669"/>
    <property type="project" value="InterPro"/>
</dbReference>
<evidence type="ECO:0000256" key="8">
    <source>
        <dbReference type="SAM" id="MobiDB-lite"/>
    </source>
</evidence>
<accession>A0A8H3I658</accession>
<dbReference type="Pfam" id="PF02089">
    <property type="entry name" value="Palm_thioest"/>
    <property type="match status" value="1"/>
</dbReference>
<evidence type="ECO:0000256" key="2">
    <source>
        <dbReference type="ARBA" id="ARBA00010617"/>
    </source>
</evidence>
<dbReference type="Proteomes" id="UP000664203">
    <property type="component" value="Unassembled WGS sequence"/>
</dbReference>
<comment type="caution">
    <text evidence="9">The sequence shown here is derived from an EMBL/GenBank/DDBJ whole genome shotgun (WGS) entry which is preliminary data.</text>
</comment>
<dbReference type="EMBL" id="CAJPDR010000016">
    <property type="protein sequence ID" value="CAF9906278.1"/>
    <property type="molecule type" value="Genomic_DNA"/>
</dbReference>
<dbReference type="PROSITE" id="PS00086">
    <property type="entry name" value="CYTOCHROME_P450"/>
    <property type="match status" value="1"/>
</dbReference>
<evidence type="ECO:0000256" key="4">
    <source>
        <dbReference type="ARBA" id="ARBA00023002"/>
    </source>
</evidence>
<comment type="cofactor">
    <cofactor evidence="1">
        <name>heme</name>
        <dbReference type="ChEBI" id="CHEBI:30413"/>
    </cofactor>
</comment>
<keyword evidence="3 7" id="KW-0479">Metal-binding</keyword>
<sequence>MPCLRSTASDSTSNRPLNFLDEPANKTQDRGFLRDQLLNVFFPAHDSSAIGISDVLFQLARHPDVWQRLRIEVLSIREPLSFELFKSMKYMQSVLDEGLRLYSPSGRTVRECFQDCVLPQSEGKAPISITRGMRIDTDWHAMQRDPHIWGQDADDFRPERWEKIKPQWEYIPFSGGPRICPAQPMVLTQYAYILVRLMREFERMENRDPEFAFVEEHRMTKQSKKGVKNPIVLAHGLLGFDELHLVGKLLPGVHYWRGITEALKANNMEVILTSVPPSASIEERAAKLSHDIEKKAHGQSVNIVAHSMGGLDARYMISRLKPPNVKVLSLTTVASPHRGSAFADYVFEQIGPENLPRLYRALQLMRVETGAFSQLTTRYMMKEFNPNTPDREGVKYFSYGAMATPPLWSAFRQPHRIVEVEEGPNDGLVSVASSRWGTYKGTLVDVSHLDLINWTNRLRWLIWEMTGNKRK</sequence>
<comment type="similarity">
    <text evidence="2 7">Belongs to the cytochrome P450 family.</text>
</comment>
<reference evidence="9" key="1">
    <citation type="submission" date="2021-03" db="EMBL/GenBank/DDBJ databases">
        <authorList>
            <person name="Tagirdzhanova G."/>
        </authorList>
    </citation>
    <scope>NUCLEOTIDE SEQUENCE</scope>
</reference>
<dbReference type="InterPro" id="IPR036396">
    <property type="entry name" value="Cyt_P450_sf"/>
</dbReference>
<dbReference type="GO" id="GO:0005506">
    <property type="term" value="F:iron ion binding"/>
    <property type="evidence" value="ECO:0007669"/>
    <property type="project" value="InterPro"/>
</dbReference>
<evidence type="ECO:0008006" key="11">
    <source>
        <dbReference type="Google" id="ProtNLM"/>
    </source>
</evidence>
<dbReference type="SUPFAM" id="SSF48264">
    <property type="entry name" value="Cytochrome P450"/>
    <property type="match status" value="1"/>
</dbReference>
<organism evidence="9 10">
    <name type="scientific">Alectoria fallacina</name>
    <dbReference type="NCBI Taxonomy" id="1903189"/>
    <lineage>
        <taxon>Eukaryota</taxon>
        <taxon>Fungi</taxon>
        <taxon>Dikarya</taxon>
        <taxon>Ascomycota</taxon>
        <taxon>Pezizomycotina</taxon>
        <taxon>Lecanoromycetes</taxon>
        <taxon>OSLEUM clade</taxon>
        <taxon>Lecanoromycetidae</taxon>
        <taxon>Lecanorales</taxon>
        <taxon>Lecanorineae</taxon>
        <taxon>Parmeliaceae</taxon>
        <taxon>Alectoria</taxon>
    </lineage>
</organism>
<dbReference type="InterPro" id="IPR017972">
    <property type="entry name" value="Cyt_P450_CS"/>
</dbReference>
<dbReference type="OrthoDB" id="5592486at2759"/>
<keyword evidence="6 7" id="KW-0503">Monooxygenase</keyword>
<evidence type="ECO:0000313" key="9">
    <source>
        <dbReference type="EMBL" id="CAF9906278.1"/>
    </source>
</evidence>
<evidence type="ECO:0000256" key="5">
    <source>
        <dbReference type="ARBA" id="ARBA00023004"/>
    </source>
</evidence>
<name>A0A8H3I658_9LECA</name>
<dbReference type="AlphaFoldDB" id="A0A8H3I658"/>
<proteinExistence type="inferred from homology"/>
<protein>
    <recommendedName>
        <fullName evidence="11">Triacylglycerol lipase</fullName>
    </recommendedName>
</protein>
<dbReference type="InterPro" id="IPR029058">
    <property type="entry name" value="AB_hydrolase_fold"/>
</dbReference>
<evidence type="ECO:0000313" key="10">
    <source>
        <dbReference type="Proteomes" id="UP000664203"/>
    </source>
</evidence>
<keyword evidence="10" id="KW-1185">Reference proteome</keyword>
<gene>
    <name evidence="9" type="ORF">ALECFALPRED_002183</name>
</gene>
<dbReference type="InterPro" id="IPR001128">
    <property type="entry name" value="Cyt_P450"/>
</dbReference>
<evidence type="ECO:0000256" key="6">
    <source>
        <dbReference type="ARBA" id="ARBA00023033"/>
    </source>
</evidence>
<keyword evidence="5 7" id="KW-0408">Iron</keyword>
<keyword evidence="7" id="KW-0349">Heme</keyword>
<dbReference type="PANTHER" id="PTHR24287">
    <property type="entry name" value="P450, PUTATIVE (EUROFUNG)-RELATED"/>
    <property type="match status" value="1"/>
</dbReference>
<evidence type="ECO:0000256" key="7">
    <source>
        <dbReference type="RuleBase" id="RU000461"/>
    </source>
</evidence>
<dbReference type="GO" id="GO:0004497">
    <property type="term" value="F:monooxygenase activity"/>
    <property type="evidence" value="ECO:0007669"/>
    <property type="project" value="UniProtKB-KW"/>
</dbReference>
<dbReference type="PANTHER" id="PTHR24287:SF19">
    <property type="entry name" value="CYTOCHROME P450"/>
    <property type="match status" value="1"/>
</dbReference>
<dbReference type="Pfam" id="PF00067">
    <property type="entry name" value="p450"/>
    <property type="match status" value="1"/>
</dbReference>
<feature type="region of interest" description="Disordered" evidence="8">
    <location>
        <begin position="1"/>
        <end position="23"/>
    </location>
</feature>
<dbReference type="Gene3D" id="3.40.50.1820">
    <property type="entry name" value="alpha/beta hydrolase"/>
    <property type="match status" value="1"/>
</dbReference>